<accession>A0ABT7L494</accession>
<comment type="caution">
    <text evidence="1">The sequence shown here is derived from an EMBL/GenBank/DDBJ whole genome shotgun (WGS) entry which is preliminary data.</text>
</comment>
<dbReference type="PANTHER" id="PTHR39166">
    <property type="entry name" value="BLL1166 PROTEIN"/>
    <property type="match status" value="1"/>
</dbReference>
<protein>
    <submittedName>
        <fullName evidence="1">Nucleotidyltransferase family protein</fullName>
    </submittedName>
</protein>
<organism evidence="1 2">
    <name type="scientific">Aquibacillus rhizosphaerae</name>
    <dbReference type="NCBI Taxonomy" id="3051431"/>
    <lineage>
        <taxon>Bacteria</taxon>
        <taxon>Bacillati</taxon>
        <taxon>Bacillota</taxon>
        <taxon>Bacilli</taxon>
        <taxon>Bacillales</taxon>
        <taxon>Bacillaceae</taxon>
        <taxon>Aquibacillus</taxon>
    </lineage>
</organism>
<name>A0ABT7L494_9BACI</name>
<evidence type="ECO:0000313" key="1">
    <source>
        <dbReference type="EMBL" id="MDL4840693.1"/>
    </source>
</evidence>
<dbReference type="InterPro" id="IPR009267">
    <property type="entry name" value="NTP_transf_6"/>
</dbReference>
<dbReference type="EMBL" id="JASTZU010000034">
    <property type="protein sequence ID" value="MDL4840693.1"/>
    <property type="molecule type" value="Genomic_DNA"/>
</dbReference>
<dbReference type="PANTHER" id="PTHR39166:SF1">
    <property type="entry name" value="BLL1166 PROTEIN"/>
    <property type="match status" value="1"/>
</dbReference>
<reference evidence="1 2" key="1">
    <citation type="submission" date="2023-06" db="EMBL/GenBank/DDBJ databases">
        <title>Aquibacillus rhizosphaerae LR5S19.</title>
        <authorList>
            <person name="Sun J.-Q."/>
        </authorList>
    </citation>
    <scope>NUCLEOTIDE SEQUENCE [LARGE SCALE GENOMIC DNA]</scope>
    <source>
        <strain evidence="1 2">LR5S19</strain>
    </source>
</reference>
<gene>
    <name evidence="1" type="ORF">QQS35_09555</name>
</gene>
<dbReference type="Pfam" id="PF06042">
    <property type="entry name" value="NTP_transf_6"/>
    <property type="match status" value="1"/>
</dbReference>
<keyword evidence="2" id="KW-1185">Reference proteome</keyword>
<proteinExistence type="predicted"/>
<evidence type="ECO:0000313" key="2">
    <source>
        <dbReference type="Proteomes" id="UP001235343"/>
    </source>
</evidence>
<dbReference type="RefSeq" id="WP_285932048.1">
    <property type="nucleotide sequence ID" value="NZ_JASTZU010000034.1"/>
</dbReference>
<dbReference type="Proteomes" id="UP001235343">
    <property type="component" value="Unassembled WGS sequence"/>
</dbReference>
<sequence length="188" mass="21904">MELKSENDIVKSIETDAWMMDILKAASQLNLPDWWICAGFIRSKIWDALHGFDERSPIEDIDVIYFNEIEMDEEVEKSYQQKLLEILPNIPWSVKNQARMHIVNDIKPYTCSIDAISKFPETATAIGVKLDSNYQVVLTAPHGVTDVINLHVKPTNLFLENEKLHAVYRERVIRKNWTSTWKEIKINF</sequence>